<reference evidence="5 6" key="1">
    <citation type="submission" date="2016-07" db="EMBL/GenBank/DDBJ databases">
        <title>Pervasive Adenine N6-methylation of Active Genes in Fungi.</title>
        <authorList>
            <consortium name="DOE Joint Genome Institute"/>
            <person name="Mondo S.J."/>
            <person name="Dannebaum R.O."/>
            <person name="Kuo R.C."/>
            <person name="Labutti K."/>
            <person name="Haridas S."/>
            <person name="Kuo A."/>
            <person name="Salamov A."/>
            <person name="Ahrendt S.R."/>
            <person name="Lipzen A."/>
            <person name="Sullivan W."/>
            <person name="Andreopoulos W.B."/>
            <person name="Clum A."/>
            <person name="Lindquist E."/>
            <person name="Daum C."/>
            <person name="Ramamoorthy G.K."/>
            <person name="Gryganskyi A."/>
            <person name="Culley D."/>
            <person name="Magnuson J.K."/>
            <person name="James T.Y."/>
            <person name="O'Malley M.A."/>
            <person name="Stajich J.E."/>
            <person name="Spatafora J.W."/>
            <person name="Visel A."/>
            <person name="Grigoriev I.V."/>
        </authorList>
    </citation>
    <scope>NUCLEOTIDE SEQUENCE [LARGE SCALE GENOMIC DNA]</scope>
    <source>
        <strain evidence="5 6">JEL800</strain>
    </source>
</reference>
<evidence type="ECO:0000256" key="1">
    <source>
        <dbReference type="ARBA" id="ARBA00022737"/>
    </source>
</evidence>
<feature type="repeat" description="TPR" evidence="4">
    <location>
        <begin position="104"/>
        <end position="137"/>
    </location>
</feature>
<dbReference type="Gene3D" id="1.25.40.10">
    <property type="entry name" value="Tetratricopeptide repeat domain"/>
    <property type="match status" value="1"/>
</dbReference>
<dbReference type="InterPro" id="IPR011990">
    <property type="entry name" value="TPR-like_helical_dom_sf"/>
</dbReference>
<dbReference type="GO" id="GO:0061512">
    <property type="term" value="P:protein localization to cilium"/>
    <property type="evidence" value="ECO:0007669"/>
    <property type="project" value="TreeGrafter"/>
</dbReference>
<dbReference type="STRING" id="329046.A0A1Y2CS15"/>
<dbReference type="OrthoDB" id="1926212at2759"/>
<evidence type="ECO:0000256" key="3">
    <source>
        <dbReference type="ARBA" id="ARBA00023778"/>
    </source>
</evidence>
<keyword evidence="1" id="KW-0677">Repeat</keyword>
<keyword evidence="6" id="KW-1185">Reference proteome</keyword>
<name>A0A1Y2CS15_9FUNG</name>
<gene>
    <name evidence="5" type="ORF">BCR33DRAFT_713404</name>
</gene>
<dbReference type="PROSITE" id="PS50005">
    <property type="entry name" value="TPR"/>
    <property type="match status" value="1"/>
</dbReference>
<comment type="caution">
    <text evidence="5">The sequence shown here is derived from an EMBL/GenBank/DDBJ whole genome shotgun (WGS) entry which is preliminary data.</text>
</comment>
<dbReference type="GO" id="GO:0060271">
    <property type="term" value="P:cilium assembly"/>
    <property type="evidence" value="ECO:0007669"/>
    <property type="project" value="TreeGrafter"/>
</dbReference>
<dbReference type="InterPro" id="IPR019734">
    <property type="entry name" value="TPR_rpt"/>
</dbReference>
<accession>A0A1Y2CS15</accession>
<organism evidence="5 6">
    <name type="scientific">Rhizoclosmatium globosum</name>
    <dbReference type="NCBI Taxonomy" id="329046"/>
    <lineage>
        <taxon>Eukaryota</taxon>
        <taxon>Fungi</taxon>
        <taxon>Fungi incertae sedis</taxon>
        <taxon>Chytridiomycota</taxon>
        <taxon>Chytridiomycota incertae sedis</taxon>
        <taxon>Chytridiomycetes</taxon>
        <taxon>Chytridiales</taxon>
        <taxon>Chytriomycetaceae</taxon>
        <taxon>Rhizoclosmatium</taxon>
    </lineage>
</organism>
<dbReference type="SUPFAM" id="SSF48452">
    <property type="entry name" value="TPR-like"/>
    <property type="match status" value="1"/>
</dbReference>
<dbReference type="Proteomes" id="UP000193642">
    <property type="component" value="Unassembled WGS sequence"/>
</dbReference>
<dbReference type="Pfam" id="PF13181">
    <property type="entry name" value="TPR_8"/>
    <property type="match status" value="2"/>
</dbReference>
<dbReference type="PANTHER" id="PTHR44186">
    <property type="match status" value="1"/>
</dbReference>
<evidence type="ECO:0000313" key="6">
    <source>
        <dbReference type="Proteomes" id="UP000193642"/>
    </source>
</evidence>
<evidence type="ECO:0000256" key="2">
    <source>
        <dbReference type="ARBA" id="ARBA00022803"/>
    </source>
</evidence>
<dbReference type="AlphaFoldDB" id="A0A1Y2CS15"/>
<sequence length="263" mass="29619">MIALLHSLNASHRTTECSKLIDAILKENTYGPDTVNQALLVKALISRKRGKIQESLQILKDLKSRDATNAFTLFYHKALCFNSLQDYGNAESTLLQALALERHELVMLELGNIYILQNNFDSALYVYEEAIKLLYLRIGDSEKALNLAQLAVNQDPENLDALKTVITSLQSSTSMTPVLKNHYKSAFDFPLRPRLVGQPRTNTEISTAQSCLQKALTEAPLQTWEAPYNLGLFILSEMEVLERLQFVVSTIKDMEAERVKDGK</sequence>
<keyword evidence="2 4" id="KW-0802">TPR repeat</keyword>
<dbReference type="EMBL" id="MCGO01000008">
    <property type="protein sequence ID" value="ORY49791.1"/>
    <property type="molecule type" value="Genomic_DNA"/>
</dbReference>
<comment type="similarity">
    <text evidence="3">Belongs to the BBS4 family.</text>
</comment>
<dbReference type="PANTHER" id="PTHR44186:SF1">
    <property type="entry name" value="BARDET-BIEDL SYNDROME 4 PROTEIN"/>
    <property type="match status" value="1"/>
</dbReference>
<evidence type="ECO:0008006" key="7">
    <source>
        <dbReference type="Google" id="ProtNLM"/>
    </source>
</evidence>
<dbReference type="GO" id="GO:0036064">
    <property type="term" value="C:ciliary basal body"/>
    <property type="evidence" value="ECO:0007669"/>
    <property type="project" value="TreeGrafter"/>
</dbReference>
<evidence type="ECO:0000256" key="4">
    <source>
        <dbReference type="PROSITE-ProRule" id="PRU00339"/>
    </source>
</evidence>
<evidence type="ECO:0000313" key="5">
    <source>
        <dbReference type="EMBL" id="ORY49791.1"/>
    </source>
</evidence>
<protein>
    <recommendedName>
        <fullName evidence="7">TPR-like protein</fullName>
    </recommendedName>
</protein>
<proteinExistence type="inferred from homology"/>